<dbReference type="OrthoDB" id="785439at2759"/>
<evidence type="ECO:0000313" key="2">
    <source>
        <dbReference type="EMBL" id="KAF7837393.1"/>
    </source>
</evidence>
<sequence length="283" mass="32154">MEAHHCSHLFSSILPQPCPWRFLPPPHFFNPKPSSSFRIYFSTKYPRWDSNAETLRDRKFNFSFRGKGEDDDDDEDVEEFGKKRRWWSDEPPGTKKGTSGTWEEAIDSIWIFKVFKSYGWAFPIIIISWLVATGPKAFLMALALPLGQSALALAFEKLWGGGKSKPKRKSRMRRKPSATSSTVSGTEVKEEPEETQRSRRGKKSYQSWVDNGSVDRDKQSEPSFGGWDDLDRFGSVSGATSGSERMAAEKGKLSKRVGKSDKPLLVRLLIALFPFLGTWTKML</sequence>
<name>A0A834X372_9FABA</name>
<accession>A0A834X372</accession>
<evidence type="ECO:0000256" key="1">
    <source>
        <dbReference type="SAM" id="MobiDB-lite"/>
    </source>
</evidence>
<reference evidence="2" key="1">
    <citation type="submission" date="2020-09" db="EMBL/GenBank/DDBJ databases">
        <title>Genome-Enabled Discovery of Anthraquinone Biosynthesis in Senna tora.</title>
        <authorList>
            <person name="Kang S.-H."/>
            <person name="Pandey R.P."/>
            <person name="Lee C.-M."/>
            <person name="Sim J.-S."/>
            <person name="Jeong J.-T."/>
            <person name="Choi B.-S."/>
            <person name="Jung M."/>
            <person name="Ginzburg D."/>
            <person name="Zhao K."/>
            <person name="Won S.Y."/>
            <person name="Oh T.-J."/>
            <person name="Yu Y."/>
            <person name="Kim N.-H."/>
            <person name="Lee O.R."/>
            <person name="Lee T.-H."/>
            <person name="Bashyal P."/>
            <person name="Kim T.-S."/>
            <person name="Lee W.-H."/>
            <person name="Kawkins C."/>
            <person name="Kim C.-K."/>
            <person name="Kim J.S."/>
            <person name="Ahn B.O."/>
            <person name="Rhee S.Y."/>
            <person name="Sohng J.K."/>
        </authorList>
    </citation>
    <scope>NUCLEOTIDE SEQUENCE</scope>
    <source>
        <tissue evidence="2">Leaf</tissue>
    </source>
</reference>
<comment type="caution">
    <text evidence="2">The sequence shown here is derived from an EMBL/GenBank/DDBJ whole genome shotgun (WGS) entry which is preliminary data.</text>
</comment>
<feature type="compositionally biased region" description="Basic residues" evidence="1">
    <location>
        <begin position="164"/>
        <end position="176"/>
    </location>
</feature>
<keyword evidence="3" id="KW-1185">Reference proteome</keyword>
<dbReference type="PANTHER" id="PTHR35719">
    <property type="entry name" value="OS01G0680600 PROTEIN"/>
    <property type="match status" value="1"/>
</dbReference>
<organism evidence="2 3">
    <name type="scientific">Senna tora</name>
    <dbReference type="NCBI Taxonomy" id="362788"/>
    <lineage>
        <taxon>Eukaryota</taxon>
        <taxon>Viridiplantae</taxon>
        <taxon>Streptophyta</taxon>
        <taxon>Embryophyta</taxon>
        <taxon>Tracheophyta</taxon>
        <taxon>Spermatophyta</taxon>
        <taxon>Magnoliopsida</taxon>
        <taxon>eudicotyledons</taxon>
        <taxon>Gunneridae</taxon>
        <taxon>Pentapetalae</taxon>
        <taxon>rosids</taxon>
        <taxon>fabids</taxon>
        <taxon>Fabales</taxon>
        <taxon>Fabaceae</taxon>
        <taxon>Caesalpinioideae</taxon>
        <taxon>Cassia clade</taxon>
        <taxon>Senna</taxon>
    </lineage>
</organism>
<keyword evidence="2" id="KW-0472">Membrane</keyword>
<keyword evidence="2" id="KW-0812">Transmembrane</keyword>
<proteinExistence type="predicted"/>
<gene>
    <name evidence="2" type="ORF">G2W53_005875</name>
</gene>
<feature type="region of interest" description="Disordered" evidence="1">
    <location>
        <begin position="162"/>
        <end position="229"/>
    </location>
</feature>
<dbReference type="EMBL" id="JAAIUW010000003">
    <property type="protein sequence ID" value="KAF7837393.1"/>
    <property type="molecule type" value="Genomic_DNA"/>
</dbReference>
<dbReference type="AlphaFoldDB" id="A0A834X372"/>
<protein>
    <submittedName>
        <fullName evidence="2">Putative transmembrane protein</fullName>
    </submittedName>
</protein>
<evidence type="ECO:0000313" key="3">
    <source>
        <dbReference type="Proteomes" id="UP000634136"/>
    </source>
</evidence>
<dbReference type="Proteomes" id="UP000634136">
    <property type="component" value="Unassembled WGS sequence"/>
</dbReference>
<dbReference type="PANTHER" id="PTHR35719:SF2">
    <property type="entry name" value="ABC TRANSMEMBRANE TYPE-1 DOMAIN-CONTAINING PROTEIN"/>
    <property type="match status" value="1"/>
</dbReference>